<evidence type="ECO:0000313" key="11">
    <source>
        <dbReference type="Proteomes" id="UP000836841"/>
    </source>
</evidence>
<keyword evidence="3" id="KW-0677">Repeat</keyword>
<evidence type="ECO:0000256" key="3">
    <source>
        <dbReference type="ARBA" id="ARBA00022737"/>
    </source>
</evidence>
<keyword evidence="2 8" id="KW-0812">Transmembrane</keyword>
<dbReference type="Proteomes" id="UP000836841">
    <property type="component" value="Unassembled WGS sequence"/>
</dbReference>
<dbReference type="SUPFAM" id="SSF48403">
    <property type="entry name" value="Ankyrin repeat"/>
    <property type="match status" value="1"/>
</dbReference>
<evidence type="ECO:0000256" key="2">
    <source>
        <dbReference type="ARBA" id="ARBA00022692"/>
    </source>
</evidence>
<dbReference type="SMART" id="SM00248">
    <property type="entry name" value="ANK"/>
    <property type="match status" value="4"/>
</dbReference>
<gene>
    <name evidence="10" type="ORF">TAV2_LOCUS18418</name>
</gene>
<dbReference type="Pfam" id="PF13962">
    <property type="entry name" value="PGG"/>
    <property type="match status" value="1"/>
</dbReference>
<evidence type="ECO:0000256" key="5">
    <source>
        <dbReference type="ARBA" id="ARBA00023043"/>
    </source>
</evidence>
<dbReference type="EMBL" id="CAJVSB020000859">
    <property type="protein sequence ID" value="CAH2068891.1"/>
    <property type="molecule type" value="Genomic_DNA"/>
</dbReference>
<feature type="compositionally biased region" description="Basic and acidic residues" evidence="7">
    <location>
        <begin position="447"/>
        <end position="465"/>
    </location>
</feature>
<keyword evidence="5" id="KW-0040">ANK repeat</keyword>
<dbReference type="AlphaFoldDB" id="A0AAU9SNG6"/>
<feature type="transmembrane region" description="Helical" evidence="8">
    <location>
        <begin position="303"/>
        <end position="324"/>
    </location>
</feature>
<dbReference type="GO" id="GO:0005886">
    <property type="term" value="C:plasma membrane"/>
    <property type="evidence" value="ECO:0007669"/>
    <property type="project" value="TreeGrafter"/>
</dbReference>
<dbReference type="InterPro" id="IPR036770">
    <property type="entry name" value="Ankyrin_rpt-contain_sf"/>
</dbReference>
<evidence type="ECO:0000259" key="9">
    <source>
        <dbReference type="Pfam" id="PF13962"/>
    </source>
</evidence>
<evidence type="ECO:0000256" key="1">
    <source>
        <dbReference type="ARBA" id="ARBA00004141"/>
    </source>
</evidence>
<dbReference type="InterPro" id="IPR002110">
    <property type="entry name" value="Ankyrin_rpt"/>
</dbReference>
<feature type="domain" description="PGG" evidence="9">
    <location>
        <begin position="254"/>
        <end position="361"/>
    </location>
</feature>
<protein>
    <recommendedName>
        <fullName evidence="9">PGG domain-containing protein</fullName>
    </recommendedName>
</protein>
<feature type="compositionally biased region" description="Acidic residues" evidence="7">
    <location>
        <begin position="466"/>
        <end position="480"/>
    </location>
</feature>
<dbReference type="InterPro" id="IPR026961">
    <property type="entry name" value="PGG_dom"/>
</dbReference>
<feature type="transmembrane region" description="Helical" evidence="8">
    <location>
        <begin position="336"/>
        <end position="361"/>
    </location>
</feature>
<keyword evidence="4 8" id="KW-1133">Transmembrane helix</keyword>
<dbReference type="Gene3D" id="1.25.40.20">
    <property type="entry name" value="Ankyrin repeat-containing domain"/>
    <property type="match status" value="1"/>
</dbReference>
<dbReference type="Pfam" id="PF12796">
    <property type="entry name" value="Ank_2"/>
    <property type="match status" value="1"/>
</dbReference>
<feature type="transmembrane region" description="Helical" evidence="8">
    <location>
        <begin position="261"/>
        <end position="283"/>
    </location>
</feature>
<proteinExistence type="predicted"/>
<evidence type="ECO:0000256" key="6">
    <source>
        <dbReference type="ARBA" id="ARBA00023136"/>
    </source>
</evidence>
<feature type="transmembrane region" description="Helical" evidence="8">
    <location>
        <begin position="367"/>
        <end position="389"/>
    </location>
</feature>
<name>A0AAU9SNG6_THLAR</name>
<keyword evidence="6 8" id="KW-0472">Membrane</keyword>
<evidence type="ECO:0000256" key="4">
    <source>
        <dbReference type="ARBA" id="ARBA00022989"/>
    </source>
</evidence>
<organism evidence="10 11">
    <name type="scientific">Thlaspi arvense</name>
    <name type="common">Field penny-cress</name>
    <dbReference type="NCBI Taxonomy" id="13288"/>
    <lineage>
        <taxon>Eukaryota</taxon>
        <taxon>Viridiplantae</taxon>
        <taxon>Streptophyta</taxon>
        <taxon>Embryophyta</taxon>
        <taxon>Tracheophyta</taxon>
        <taxon>Spermatophyta</taxon>
        <taxon>Magnoliopsida</taxon>
        <taxon>eudicotyledons</taxon>
        <taxon>Gunneridae</taxon>
        <taxon>Pentapetalae</taxon>
        <taxon>rosids</taxon>
        <taxon>malvids</taxon>
        <taxon>Brassicales</taxon>
        <taxon>Brassicaceae</taxon>
        <taxon>Thlaspideae</taxon>
        <taxon>Thlaspi</taxon>
    </lineage>
</organism>
<keyword evidence="11" id="KW-1185">Reference proteome</keyword>
<comment type="caution">
    <text evidence="10">The sequence shown here is derived from an EMBL/GenBank/DDBJ whole genome shotgun (WGS) entry which is preliminary data.</text>
</comment>
<accession>A0AAU9SNG6</accession>
<evidence type="ECO:0000256" key="7">
    <source>
        <dbReference type="SAM" id="MobiDB-lite"/>
    </source>
</evidence>
<feature type="transmembrane region" description="Helical" evidence="8">
    <location>
        <begin position="401"/>
        <end position="419"/>
    </location>
</feature>
<comment type="subcellular location">
    <subcellularLocation>
        <location evidence="1">Membrane</location>
        <topology evidence="1">Multi-pass membrane protein</topology>
    </subcellularLocation>
</comment>
<feature type="compositionally biased region" description="Acidic residues" evidence="7">
    <location>
        <begin position="425"/>
        <end position="446"/>
    </location>
</feature>
<evidence type="ECO:0000256" key="8">
    <source>
        <dbReference type="SAM" id="Phobius"/>
    </source>
</evidence>
<dbReference type="PANTHER" id="PTHR24186:SF46">
    <property type="entry name" value="PROTEIN ACCELERATED CELL DEATH 6-LIKE"/>
    <property type="match status" value="1"/>
</dbReference>
<dbReference type="PANTHER" id="PTHR24186">
    <property type="entry name" value="PROTEIN PHOSPHATASE 1 REGULATORY SUBUNIT"/>
    <property type="match status" value="1"/>
</dbReference>
<evidence type="ECO:0000313" key="10">
    <source>
        <dbReference type="EMBL" id="CAH2068891.1"/>
    </source>
</evidence>
<sequence length="495" mass="55754">MKIFTNQPQPRPPPQLKNNRMKLPICLASCVLEIAYDYEPSLFNRYDEEYRTPLSNAASIGYLDGVRFIVEKFADPTYWRDPFGWCCPIHMAAMKGHVEIVREFLERFPDLREILNGSGQNILHMAAESGRAKVVSYILQLPELEMLINETDEGGNTPLHLATVMAHPKVVSILTWDKRVRFDLKDDKGHTVMDAALMSFNRNSPSFQQRLTWLALKHANAPRGKDIPTTQTPRRGTGEYRMLYVARRPNLDAYKDMTTSFMLTATLIMTVTFAAGLAVPGGFSTDSNPKGVAVLGKKASFQAFVITNTMAFYSSMLVVLALVWAQMGDLYLIKSFLKLAVPLLGLSLTTVSLSFMMGVSLVVSNLSWLPCVVLLVSSIFLFSGLTLLLLPSLPASLNHQALRYIVYYPFCLLIFIAELNPQGDVEPDYDSDSDEYSEDKESDEKEPDDKESNKKEPDDKEYDQKEPDDEQEPDDEESYDENGIVGLDDVKHDHC</sequence>
<reference evidence="10 11" key="1">
    <citation type="submission" date="2022-03" db="EMBL/GenBank/DDBJ databases">
        <authorList>
            <person name="Nunn A."/>
            <person name="Chopra R."/>
            <person name="Nunn A."/>
            <person name="Contreras Garrido A."/>
        </authorList>
    </citation>
    <scope>NUCLEOTIDE SEQUENCE [LARGE SCALE GENOMIC DNA]</scope>
</reference>
<feature type="region of interest" description="Disordered" evidence="7">
    <location>
        <begin position="425"/>
        <end position="495"/>
    </location>
</feature>